<dbReference type="PANTHER" id="PTHR48094">
    <property type="entry name" value="PROTEIN/NUCLEIC ACID DEGLYCASE DJ-1-RELATED"/>
    <property type="match status" value="1"/>
</dbReference>
<dbReference type="RefSeq" id="WP_119436028.1">
    <property type="nucleotide sequence ID" value="NZ_QWGR01000001.1"/>
</dbReference>
<reference evidence="2 3" key="1">
    <citation type="submission" date="2018-08" db="EMBL/GenBank/DDBJ databases">
        <title>Pallidiluteibacterium maritimus gen. nov., sp. nov., isolated from coastal sediment.</title>
        <authorList>
            <person name="Zhou L.Y."/>
        </authorList>
    </citation>
    <scope>NUCLEOTIDE SEQUENCE [LARGE SCALE GENOMIC DNA]</scope>
    <source>
        <strain evidence="2 3">XSD2</strain>
    </source>
</reference>
<dbReference type="OrthoDB" id="9792284at2"/>
<proteinExistence type="predicted"/>
<dbReference type="NCBIfam" id="TIGR01383">
    <property type="entry name" value="not_thiJ"/>
    <property type="match status" value="1"/>
</dbReference>
<dbReference type="InterPro" id="IPR006287">
    <property type="entry name" value="DJ-1"/>
</dbReference>
<dbReference type="EMBL" id="QWGR01000001">
    <property type="protein sequence ID" value="RIJ50558.1"/>
    <property type="molecule type" value="Genomic_DNA"/>
</dbReference>
<feature type="domain" description="DJ-1/PfpI" evidence="1">
    <location>
        <begin position="2"/>
        <end position="164"/>
    </location>
</feature>
<dbReference type="Gene3D" id="3.40.50.880">
    <property type="match status" value="1"/>
</dbReference>
<evidence type="ECO:0000259" key="1">
    <source>
        <dbReference type="Pfam" id="PF01965"/>
    </source>
</evidence>
<protein>
    <submittedName>
        <fullName evidence="2">DJ-1/PfpI family protein</fullName>
    </submittedName>
</protein>
<dbReference type="InterPro" id="IPR029062">
    <property type="entry name" value="Class_I_gatase-like"/>
</dbReference>
<name>A0A399T3V8_9BACT</name>
<dbReference type="AlphaFoldDB" id="A0A399T3V8"/>
<organism evidence="2 3">
    <name type="scientific">Maribellus luteus</name>
    <dbReference type="NCBI Taxonomy" id="2305463"/>
    <lineage>
        <taxon>Bacteria</taxon>
        <taxon>Pseudomonadati</taxon>
        <taxon>Bacteroidota</taxon>
        <taxon>Bacteroidia</taxon>
        <taxon>Marinilabiliales</taxon>
        <taxon>Prolixibacteraceae</taxon>
        <taxon>Maribellus</taxon>
    </lineage>
</organism>
<accession>A0A399T3V8</accession>
<dbReference type="Proteomes" id="UP000265926">
    <property type="component" value="Unassembled WGS sequence"/>
</dbReference>
<keyword evidence="3" id="KW-1185">Reference proteome</keyword>
<evidence type="ECO:0000313" key="3">
    <source>
        <dbReference type="Proteomes" id="UP000265926"/>
    </source>
</evidence>
<dbReference type="InterPro" id="IPR002818">
    <property type="entry name" value="DJ-1/PfpI"/>
</dbReference>
<dbReference type="InterPro" id="IPR050325">
    <property type="entry name" value="Prot/Nucl_acid_deglycase"/>
</dbReference>
<dbReference type="SUPFAM" id="SSF52317">
    <property type="entry name" value="Class I glutamine amidotransferase-like"/>
    <property type="match status" value="1"/>
</dbReference>
<comment type="caution">
    <text evidence="2">The sequence shown here is derived from an EMBL/GenBank/DDBJ whole genome shotgun (WGS) entry which is preliminary data.</text>
</comment>
<dbReference type="GO" id="GO:0005737">
    <property type="term" value="C:cytoplasm"/>
    <property type="evidence" value="ECO:0007669"/>
    <property type="project" value="TreeGrafter"/>
</dbReference>
<gene>
    <name evidence="2" type="ORF">D1614_01070</name>
</gene>
<evidence type="ECO:0000313" key="2">
    <source>
        <dbReference type="EMBL" id="RIJ50558.1"/>
    </source>
</evidence>
<dbReference type="Pfam" id="PF01965">
    <property type="entry name" value="DJ-1_PfpI"/>
    <property type="match status" value="1"/>
</dbReference>
<dbReference type="CDD" id="cd03135">
    <property type="entry name" value="GATase1_DJ-1"/>
    <property type="match status" value="1"/>
</dbReference>
<dbReference type="PANTHER" id="PTHR48094:SF12">
    <property type="entry name" value="PARKINSON DISEASE PROTEIN 7 HOMOLOG"/>
    <property type="match status" value="1"/>
</dbReference>
<sequence>MKNIAVHLAEGFEEIEAISIIDVLRRANLKVTVVSVTGDLVVTGAHQIQVTADKLFEDVDYSEIEMLVLPGGMPGSANLKAHSGLREQILNFNDNGKPLGAICAAPMVFGNLGLLNNKKATCYPGFEEELHGAVITGNDVEQAGNIITGKGAGVAIKFALKIVENIKGQKAAGELGRKMVVEHM</sequence>